<evidence type="ECO:0000256" key="1">
    <source>
        <dbReference type="ARBA" id="ARBA00009156"/>
    </source>
</evidence>
<dbReference type="GO" id="GO:0016301">
    <property type="term" value="F:kinase activity"/>
    <property type="evidence" value="ECO:0007669"/>
    <property type="project" value="UniProtKB-KW"/>
</dbReference>
<dbReference type="InterPro" id="IPR018484">
    <property type="entry name" value="FGGY_N"/>
</dbReference>
<dbReference type="InterPro" id="IPR018485">
    <property type="entry name" value="FGGY_C"/>
</dbReference>
<dbReference type="AlphaFoldDB" id="A0AB73SZQ6"/>
<keyword evidence="2" id="KW-0808">Transferase</keyword>
<evidence type="ECO:0000256" key="2">
    <source>
        <dbReference type="ARBA" id="ARBA00022679"/>
    </source>
</evidence>
<evidence type="ECO:0000259" key="4">
    <source>
        <dbReference type="Pfam" id="PF00370"/>
    </source>
</evidence>
<evidence type="ECO:0000313" key="7">
    <source>
        <dbReference type="Proteomes" id="UP000245412"/>
    </source>
</evidence>
<dbReference type="InterPro" id="IPR000577">
    <property type="entry name" value="Carb_kinase_FGGY"/>
</dbReference>
<reference evidence="6 7" key="1">
    <citation type="submission" date="2018-05" db="EMBL/GenBank/DDBJ databases">
        <authorList>
            <person name="Goeker M."/>
            <person name="Huntemann M."/>
            <person name="Clum A."/>
            <person name="Pillay M."/>
            <person name="Palaniappan K."/>
            <person name="Varghese N."/>
            <person name="Mikhailova N."/>
            <person name="Stamatis D."/>
            <person name="Reddy T."/>
            <person name="Daum C."/>
            <person name="Shapiro N."/>
            <person name="Ivanova N."/>
            <person name="Kyrpides N."/>
            <person name="Woyke T."/>
        </authorList>
    </citation>
    <scope>NUCLEOTIDE SEQUENCE [LARGE SCALE GENOMIC DNA]</scope>
    <source>
        <strain evidence="6 7">DSM 26524</strain>
    </source>
</reference>
<evidence type="ECO:0000256" key="3">
    <source>
        <dbReference type="ARBA" id="ARBA00022777"/>
    </source>
</evidence>
<comment type="similarity">
    <text evidence="1">Belongs to the FGGY kinase family.</text>
</comment>
<proteinExistence type="inferred from homology"/>
<keyword evidence="3" id="KW-0418">Kinase</keyword>
<evidence type="ECO:0000259" key="5">
    <source>
        <dbReference type="Pfam" id="PF02782"/>
    </source>
</evidence>
<dbReference type="RefSeq" id="WP_109748064.1">
    <property type="nucleotide sequence ID" value="NZ_JANKBI010000015.1"/>
</dbReference>
<evidence type="ECO:0000313" key="6">
    <source>
        <dbReference type="EMBL" id="PWJ72885.1"/>
    </source>
</evidence>
<name>A0AB73SZQ6_9FIRM</name>
<dbReference type="SUPFAM" id="SSF53067">
    <property type="entry name" value="Actin-like ATPase domain"/>
    <property type="match status" value="2"/>
</dbReference>
<dbReference type="Gene3D" id="3.30.420.40">
    <property type="match status" value="2"/>
</dbReference>
<dbReference type="Proteomes" id="UP000245412">
    <property type="component" value="Unassembled WGS sequence"/>
</dbReference>
<feature type="domain" description="Carbohydrate kinase FGGY N-terminal" evidence="4">
    <location>
        <begin position="4"/>
        <end position="250"/>
    </location>
</feature>
<dbReference type="InterPro" id="IPR050406">
    <property type="entry name" value="FGGY_Carb_Kinase"/>
</dbReference>
<accession>A0AB73SZQ6</accession>
<dbReference type="CDD" id="cd00366">
    <property type="entry name" value="ASKHA_NBD_FGGY"/>
    <property type="match status" value="1"/>
</dbReference>
<organism evidence="6 7">
    <name type="scientific">Murimonas intestini</name>
    <dbReference type="NCBI Taxonomy" id="1337051"/>
    <lineage>
        <taxon>Bacteria</taxon>
        <taxon>Bacillati</taxon>
        <taxon>Bacillota</taxon>
        <taxon>Clostridia</taxon>
        <taxon>Lachnospirales</taxon>
        <taxon>Lachnospiraceae</taxon>
        <taxon>Murimonas</taxon>
    </lineage>
</organism>
<sequence>MAEYILSIDIGTQGCKAAVFDREMKRKGTYFVPLALVSPQPGMVWQDPRGMYQACLEAARGAAENSKVPPAEIAAIGIDGQMAGIMGTDEEGEAVTPYDSWLDTRCSTYAEDMRRRYGKRITEITGAPVSFTHGPKILWLKHEQPQLYQKVYKFVVPSAYVAGRITGLRGDEQYFDYTHIQYSGFGDNLKKTWSEELLEVFQADEGKMARIISPFDVVGRTGREFAAATGLPSGIPVAAGCGDTAASVYGTGRMEKGMLLDCAGTASVLCGAVDSYKPDTEYDTITLMRSPDEDIWLPMAYINGGGLGLRWLRDELSGSPHATYEELEREAGKAEAGSGGIFFIPHFSGRVLPCHPKLSGCFAGLRWNHTRGAMYRSIMEGIAYEYRHYMRVLHELYPEGRFDRVYTMGGGAGSHLFNQIKADVLGVKVMPCKEVDTALEGSAMIAARAVGISTEQHKETADEEKGYIYPREENNKVYEKLAQDYLRLLEKIEEFCEGK</sequence>
<gene>
    <name evidence="6" type="ORF">C7383_11535</name>
</gene>
<dbReference type="InterPro" id="IPR043129">
    <property type="entry name" value="ATPase_NBD"/>
</dbReference>
<dbReference type="EMBL" id="QGGY01000015">
    <property type="protein sequence ID" value="PWJ72885.1"/>
    <property type="molecule type" value="Genomic_DNA"/>
</dbReference>
<dbReference type="PIRSF" id="PIRSF000538">
    <property type="entry name" value="GlpK"/>
    <property type="match status" value="1"/>
</dbReference>
<keyword evidence="7" id="KW-1185">Reference proteome</keyword>
<protein>
    <submittedName>
        <fullName evidence="6">Xylulokinase</fullName>
    </submittedName>
</protein>
<dbReference type="Pfam" id="PF00370">
    <property type="entry name" value="FGGY_N"/>
    <property type="match status" value="1"/>
</dbReference>
<feature type="domain" description="Carbohydrate kinase FGGY C-terminal" evidence="5">
    <location>
        <begin position="293"/>
        <end position="449"/>
    </location>
</feature>
<dbReference type="PANTHER" id="PTHR43095">
    <property type="entry name" value="SUGAR KINASE"/>
    <property type="match status" value="1"/>
</dbReference>
<comment type="caution">
    <text evidence="6">The sequence shown here is derived from an EMBL/GenBank/DDBJ whole genome shotgun (WGS) entry which is preliminary data.</text>
</comment>
<dbReference type="Pfam" id="PF02782">
    <property type="entry name" value="FGGY_C"/>
    <property type="match status" value="1"/>
</dbReference>
<dbReference type="GO" id="GO:0005975">
    <property type="term" value="P:carbohydrate metabolic process"/>
    <property type="evidence" value="ECO:0007669"/>
    <property type="project" value="InterPro"/>
</dbReference>